<sequence>MIPYCIIYIPFILSSIFDFDRTSENTKRKIVWLWVCILTVFWGIRWNCGTDWDNFYDVFQGSDLSNIFTFTRGMAEPIEPGYVLLNALVKSVGGNYSCFLFVFSFLILYCLARISFKFTSYPLISFIYLVISLGVIFPSRQALAMGISSYAIPFLIKRRFIKYCFPILIGATIHISALLLLPFYFINPSKVGKWLIGGLYILSFSLGNWLPSIIGSVLNLNLLGPLISIRLNSYSQTVSSIDEDFSSRGTMSIMLSLMFLLYFMVKKYYNDRGKLLSYSFHGFLAMEMIRNIFMQTMRDLMRLELFFRPYTAILYAVSFGELKYSKYKYVSYLVFILLMFYYFFKMLTGVFSTEYLPYKTIF</sequence>
<dbReference type="Proteomes" id="UP000261210">
    <property type="component" value="Unassembled WGS sequence"/>
</dbReference>
<dbReference type="AlphaFoldDB" id="A0A3E4N8G3"/>
<comment type="caution">
    <text evidence="1">The sequence shown here is derived from an EMBL/GenBank/DDBJ whole genome shotgun (WGS) entry which is preliminary data.</text>
</comment>
<evidence type="ECO:0000313" key="2">
    <source>
        <dbReference type="Proteomes" id="UP000261210"/>
    </source>
</evidence>
<organism evidence="1 2">
    <name type="scientific">Bacteroides xylanisolvens</name>
    <dbReference type="NCBI Taxonomy" id="371601"/>
    <lineage>
        <taxon>Bacteria</taxon>
        <taxon>Pseudomonadati</taxon>
        <taxon>Bacteroidota</taxon>
        <taxon>Bacteroidia</taxon>
        <taxon>Bacteroidales</taxon>
        <taxon>Bacteroidaceae</taxon>
        <taxon>Bacteroides</taxon>
    </lineage>
</organism>
<dbReference type="GeneID" id="69480613"/>
<dbReference type="InterPro" id="IPR049458">
    <property type="entry name" value="EpsG-like"/>
</dbReference>
<dbReference type="RefSeq" id="WP_015532871.1">
    <property type="nucleotide sequence ID" value="NZ_CP045612.1"/>
</dbReference>
<reference evidence="1 2" key="1">
    <citation type="submission" date="2018-08" db="EMBL/GenBank/DDBJ databases">
        <title>A genome reference for cultivated species of the human gut microbiota.</title>
        <authorList>
            <person name="Zou Y."/>
            <person name="Xue W."/>
            <person name="Luo G."/>
        </authorList>
    </citation>
    <scope>NUCLEOTIDE SEQUENCE [LARGE SCALE GENOMIC DNA]</scope>
    <source>
        <strain evidence="1 2">TF10-34</strain>
    </source>
</reference>
<proteinExistence type="predicted"/>
<accession>A0A3E4N8G3</accession>
<dbReference type="EMBL" id="QSQU01000036">
    <property type="protein sequence ID" value="RGK58632.1"/>
    <property type="molecule type" value="Genomic_DNA"/>
</dbReference>
<gene>
    <name evidence="1" type="ORF">DXD03_19670</name>
</gene>
<name>A0A3E4N8G3_9BACE</name>
<evidence type="ECO:0000313" key="1">
    <source>
        <dbReference type="EMBL" id="RGK58632.1"/>
    </source>
</evidence>
<dbReference type="Pfam" id="PF14897">
    <property type="entry name" value="EpsG"/>
    <property type="match status" value="1"/>
</dbReference>
<protein>
    <submittedName>
        <fullName evidence="1">EpsG family protein</fullName>
    </submittedName>
</protein>